<proteinExistence type="predicted"/>
<accession>A0AAN6Q4E3</accession>
<dbReference type="GO" id="GO:0005524">
    <property type="term" value="F:ATP binding"/>
    <property type="evidence" value="ECO:0007669"/>
    <property type="project" value="InterPro"/>
</dbReference>
<evidence type="ECO:0000256" key="1">
    <source>
        <dbReference type="SAM" id="MobiDB-lite"/>
    </source>
</evidence>
<dbReference type="EMBL" id="MU863634">
    <property type="protein sequence ID" value="KAK4101555.1"/>
    <property type="molecule type" value="Genomic_DNA"/>
</dbReference>
<dbReference type="SMART" id="SM00220">
    <property type="entry name" value="S_TKc"/>
    <property type="match status" value="1"/>
</dbReference>
<keyword evidence="3" id="KW-0418">Kinase</keyword>
<keyword evidence="3" id="KW-0808">Transferase</keyword>
<dbReference type="InterPro" id="IPR001245">
    <property type="entry name" value="Ser-Thr/Tyr_kinase_cat_dom"/>
</dbReference>
<sequence>MVASNSQPQPGDGSHKLFNFEVPAVATSRSDAEHETESSSIRSDIDTGTTAPNSPRSRYTAPSTAPSERGHLIGGSWGQDLAGPETRPPVIDLLGHESLGDPFSLHPIDRAAVGGQGFSLSPPLQDCLFAEQQDDLRRGKGFFVPIKRLEHIIREENVVQELERCFPNHSKVTIRSLASDICAIPTEQQHSYRLIFAILVLIDKADWIQDFIGEKVHDGDLPLFKIREPGKQVIRGFGREPGGKESPRRLKCFGRFPIKGLADFEEYQWVVLAPVFERPSRKDVKYYDLHDQVILPFTKESESHEVCHGGFGQVSKVQIHPEHHGFGCDNQFAIKQLNSQDEQAFMAEFDMLSKFSDDTHDHLISVLAAYRQLKYFYLIFPWAEANLVQFWVKIKPDPDFGQTVDWVAKQCEGLADGLRQIHRYESFRDMEPGELSGAGVAGAEDRTGNSTAPMKVKLFGRHGDIKPANILWFPGPNGGMLKLTDFGLSEFHTLKSRSNRSNSRIATSLTYRPPECDMKDGKISRSYDIWTLGCLYLEFITWLLGGWDLVVKFTIMRATGGSTSVPGLHVDKDNSFFELQAGGEMAKIKTSVRDFIRVQLHGHPSCSSYIHEFLNLIEKEMLVVETGDTSSDMRINCTRLHNELQKMRRKCGQERGYALTPLPTRKS</sequence>
<dbReference type="AlphaFoldDB" id="A0AAN6Q4E3"/>
<dbReference type="PANTHER" id="PTHR24359:SF37">
    <property type="entry name" value="PROTEIN KINASE DOMAIN-CONTAINING PROTEIN"/>
    <property type="match status" value="1"/>
</dbReference>
<reference evidence="3" key="1">
    <citation type="journal article" date="2023" name="Mol. Phylogenet. Evol.">
        <title>Genome-scale phylogeny and comparative genomics of the fungal order Sordariales.</title>
        <authorList>
            <person name="Hensen N."/>
            <person name="Bonometti L."/>
            <person name="Westerberg I."/>
            <person name="Brannstrom I.O."/>
            <person name="Guillou S."/>
            <person name="Cros-Aarteil S."/>
            <person name="Calhoun S."/>
            <person name="Haridas S."/>
            <person name="Kuo A."/>
            <person name="Mondo S."/>
            <person name="Pangilinan J."/>
            <person name="Riley R."/>
            <person name="LaButti K."/>
            <person name="Andreopoulos B."/>
            <person name="Lipzen A."/>
            <person name="Chen C."/>
            <person name="Yan M."/>
            <person name="Daum C."/>
            <person name="Ng V."/>
            <person name="Clum A."/>
            <person name="Steindorff A."/>
            <person name="Ohm R.A."/>
            <person name="Martin F."/>
            <person name="Silar P."/>
            <person name="Natvig D.O."/>
            <person name="Lalanne C."/>
            <person name="Gautier V."/>
            <person name="Ament-Velasquez S.L."/>
            <person name="Kruys A."/>
            <person name="Hutchinson M.I."/>
            <person name="Powell A.J."/>
            <person name="Barry K."/>
            <person name="Miller A.N."/>
            <person name="Grigoriev I.V."/>
            <person name="Debuchy R."/>
            <person name="Gladieux P."/>
            <person name="Hiltunen Thoren M."/>
            <person name="Johannesson H."/>
        </authorList>
    </citation>
    <scope>NUCLEOTIDE SEQUENCE</scope>
    <source>
        <strain evidence="3">CBS 757.83</strain>
    </source>
</reference>
<dbReference type="PANTHER" id="PTHR24359">
    <property type="entry name" value="SERINE/THREONINE-PROTEIN KINASE SBK1"/>
    <property type="match status" value="1"/>
</dbReference>
<evidence type="ECO:0000259" key="2">
    <source>
        <dbReference type="PROSITE" id="PS50011"/>
    </source>
</evidence>
<protein>
    <submittedName>
        <fullName evidence="3">Kinase-like protein</fullName>
    </submittedName>
</protein>
<dbReference type="PROSITE" id="PS50011">
    <property type="entry name" value="PROTEIN_KINASE_DOM"/>
    <property type="match status" value="1"/>
</dbReference>
<dbReference type="Pfam" id="PF00069">
    <property type="entry name" value="Pkinase"/>
    <property type="match status" value="1"/>
</dbReference>
<keyword evidence="4" id="KW-1185">Reference proteome</keyword>
<dbReference type="Proteomes" id="UP001305647">
    <property type="component" value="Unassembled WGS sequence"/>
</dbReference>
<gene>
    <name evidence="3" type="ORF">N658DRAFT_470590</name>
</gene>
<reference evidence="3" key="2">
    <citation type="submission" date="2023-05" db="EMBL/GenBank/DDBJ databases">
        <authorList>
            <consortium name="Lawrence Berkeley National Laboratory"/>
            <person name="Steindorff A."/>
            <person name="Hensen N."/>
            <person name="Bonometti L."/>
            <person name="Westerberg I."/>
            <person name="Brannstrom I.O."/>
            <person name="Guillou S."/>
            <person name="Cros-Aarteil S."/>
            <person name="Calhoun S."/>
            <person name="Haridas S."/>
            <person name="Kuo A."/>
            <person name="Mondo S."/>
            <person name="Pangilinan J."/>
            <person name="Riley R."/>
            <person name="Labutti K."/>
            <person name="Andreopoulos B."/>
            <person name="Lipzen A."/>
            <person name="Chen C."/>
            <person name="Yanf M."/>
            <person name="Daum C."/>
            <person name="Ng V."/>
            <person name="Clum A."/>
            <person name="Ohm R."/>
            <person name="Martin F."/>
            <person name="Silar P."/>
            <person name="Natvig D."/>
            <person name="Lalanne C."/>
            <person name="Gautier V."/>
            <person name="Ament-Velasquez S.L."/>
            <person name="Kruys A."/>
            <person name="Hutchinson M.I."/>
            <person name="Powell A.J."/>
            <person name="Barry K."/>
            <person name="Miller A.N."/>
            <person name="Grigoriev I.V."/>
            <person name="Debuchy R."/>
            <person name="Gladieux P."/>
            <person name="Thoren M.H."/>
            <person name="Johannesson H."/>
        </authorList>
    </citation>
    <scope>NUCLEOTIDE SEQUENCE</scope>
    <source>
        <strain evidence="3">CBS 757.83</strain>
    </source>
</reference>
<name>A0AAN6Q4E3_9PEZI</name>
<dbReference type="InterPro" id="IPR011009">
    <property type="entry name" value="Kinase-like_dom_sf"/>
</dbReference>
<dbReference type="InterPro" id="IPR000719">
    <property type="entry name" value="Prot_kinase_dom"/>
</dbReference>
<feature type="compositionally biased region" description="Polar residues" evidence="1">
    <location>
        <begin position="38"/>
        <end position="66"/>
    </location>
</feature>
<dbReference type="GO" id="GO:0004674">
    <property type="term" value="F:protein serine/threonine kinase activity"/>
    <property type="evidence" value="ECO:0007669"/>
    <property type="project" value="TreeGrafter"/>
</dbReference>
<organism evidence="3 4">
    <name type="scientific">Parathielavia hyrcaniae</name>
    <dbReference type="NCBI Taxonomy" id="113614"/>
    <lineage>
        <taxon>Eukaryota</taxon>
        <taxon>Fungi</taxon>
        <taxon>Dikarya</taxon>
        <taxon>Ascomycota</taxon>
        <taxon>Pezizomycotina</taxon>
        <taxon>Sordariomycetes</taxon>
        <taxon>Sordariomycetidae</taxon>
        <taxon>Sordariales</taxon>
        <taxon>Chaetomiaceae</taxon>
        <taxon>Parathielavia</taxon>
    </lineage>
</organism>
<feature type="region of interest" description="Disordered" evidence="1">
    <location>
        <begin position="1"/>
        <end position="95"/>
    </location>
</feature>
<evidence type="ECO:0000313" key="4">
    <source>
        <dbReference type="Proteomes" id="UP001305647"/>
    </source>
</evidence>
<comment type="caution">
    <text evidence="3">The sequence shown here is derived from an EMBL/GenBank/DDBJ whole genome shotgun (WGS) entry which is preliminary data.</text>
</comment>
<dbReference type="SUPFAM" id="SSF56112">
    <property type="entry name" value="Protein kinase-like (PK-like)"/>
    <property type="match status" value="1"/>
</dbReference>
<dbReference type="CDD" id="cd00180">
    <property type="entry name" value="PKc"/>
    <property type="match status" value="1"/>
</dbReference>
<feature type="domain" description="Protein kinase" evidence="2">
    <location>
        <begin position="300"/>
        <end position="622"/>
    </location>
</feature>
<dbReference type="Pfam" id="PF07714">
    <property type="entry name" value="PK_Tyr_Ser-Thr"/>
    <property type="match status" value="1"/>
</dbReference>
<dbReference type="Gene3D" id="1.10.510.10">
    <property type="entry name" value="Transferase(Phosphotransferase) domain 1"/>
    <property type="match status" value="2"/>
</dbReference>
<evidence type="ECO:0000313" key="3">
    <source>
        <dbReference type="EMBL" id="KAK4101555.1"/>
    </source>
</evidence>